<reference evidence="4" key="1">
    <citation type="submission" date="2017-01" db="EMBL/GenBank/DDBJ databases">
        <authorList>
            <person name="Varghese N."/>
            <person name="Submissions S."/>
        </authorList>
    </citation>
    <scope>NUCLEOTIDE SEQUENCE [LARGE SCALE GENOMIC DNA]</scope>
    <source>
        <strain evidence="4">ATCC 51758</strain>
    </source>
</reference>
<dbReference type="GO" id="GO:0005737">
    <property type="term" value="C:cytoplasm"/>
    <property type="evidence" value="ECO:0007669"/>
    <property type="project" value="TreeGrafter"/>
</dbReference>
<feature type="active site" description="Tele-phosphohistidine intermediate" evidence="1">
    <location>
        <position position="18"/>
    </location>
</feature>
<dbReference type="EMBL" id="FTMD01000002">
    <property type="protein sequence ID" value="SIQ08833.1"/>
    <property type="molecule type" value="Genomic_DNA"/>
</dbReference>
<dbReference type="Proteomes" id="UP000186819">
    <property type="component" value="Unassembled WGS sequence"/>
</dbReference>
<dbReference type="InterPro" id="IPR029033">
    <property type="entry name" value="His_PPase_superfam"/>
</dbReference>
<evidence type="ECO:0000256" key="2">
    <source>
        <dbReference type="PIRSR" id="PIRSR613078-2"/>
    </source>
</evidence>
<evidence type="ECO:0000313" key="4">
    <source>
        <dbReference type="Proteomes" id="UP000186819"/>
    </source>
</evidence>
<sequence length="234" mass="26084">MSRLAGTERRRRVYLMRHGEVQYFDAAGRPIDPRHVTLTEHGCEQARAAGALLRDIPFDDALISGMARTAHTASLVLDGRPLPVREEPRLKEIRAGRLAEVPPERRDEIITRAYERAPEPGASFMGGESWADFQRRVLEVWLELVLSDGWANLLVVAHDAVNRVILSHVVGASLHGLKAFEQEPACINIIDIDVSAGQVERAFIRAANLTAYNLAAHANHHTVMERISAQFKPH</sequence>
<dbReference type="InterPro" id="IPR050275">
    <property type="entry name" value="PGM_Phosphatase"/>
</dbReference>
<dbReference type="GO" id="GO:0016791">
    <property type="term" value="F:phosphatase activity"/>
    <property type="evidence" value="ECO:0007669"/>
    <property type="project" value="TreeGrafter"/>
</dbReference>
<dbReference type="AlphaFoldDB" id="A0A1N6PWY4"/>
<dbReference type="STRING" id="34027.SAMN05421829_102235"/>
<accession>A0A1N6PWY4</accession>
<name>A0A1N6PWY4_9RHOO</name>
<organism evidence="3 4">
    <name type="scientific">Aromatoleum tolulyticum</name>
    <dbReference type="NCBI Taxonomy" id="34027"/>
    <lineage>
        <taxon>Bacteria</taxon>
        <taxon>Pseudomonadati</taxon>
        <taxon>Pseudomonadota</taxon>
        <taxon>Betaproteobacteria</taxon>
        <taxon>Rhodocyclales</taxon>
        <taxon>Rhodocyclaceae</taxon>
        <taxon>Aromatoleum</taxon>
    </lineage>
</organism>
<dbReference type="InterPro" id="IPR013078">
    <property type="entry name" value="His_Pase_superF_clade-1"/>
</dbReference>
<dbReference type="Gene3D" id="3.40.50.1240">
    <property type="entry name" value="Phosphoglycerate mutase-like"/>
    <property type="match status" value="1"/>
</dbReference>
<dbReference type="CDD" id="cd07067">
    <property type="entry name" value="HP_PGM_like"/>
    <property type="match status" value="1"/>
</dbReference>
<evidence type="ECO:0000313" key="3">
    <source>
        <dbReference type="EMBL" id="SIQ08833.1"/>
    </source>
</evidence>
<dbReference type="OrthoDB" id="9781415at2"/>
<dbReference type="SUPFAM" id="SSF53254">
    <property type="entry name" value="Phosphoglycerate mutase-like"/>
    <property type="match status" value="1"/>
</dbReference>
<dbReference type="Pfam" id="PF00300">
    <property type="entry name" value="His_Phos_1"/>
    <property type="match status" value="1"/>
</dbReference>
<keyword evidence="4" id="KW-1185">Reference proteome</keyword>
<protein>
    <submittedName>
        <fullName evidence="3">Probable phosphoglycerate mutase</fullName>
    </submittedName>
</protein>
<dbReference type="SMART" id="SM00855">
    <property type="entry name" value="PGAM"/>
    <property type="match status" value="1"/>
</dbReference>
<dbReference type="PANTHER" id="PTHR48100">
    <property type="entry name" value="BROAD-SPECIFICITY PHOSPHATASE YOR283W-RELATED"/>
    <property type="match status" value="1"/>
</dbReference>
<gene>
    <name evidence="3" type="ORF">SAMN05421829_102235</name>
</gene>
<proteinExistence type="predicted"/>
<evidence type="ECO:0000256" key="1">
    <source>
        <dbReference type="PIRSR" id="PIRSR613078-1"/>
    </source>
</evidence>
<dbReference type="PANTHER" id="PTHR48100:SF1">
    <property type="entry name" value="HISTIDINE PHOSPHATASE FAMILY PROTEIN-RELATED"/>
    <property type="match status" value="1"/>
</dbReference>
<dbReference type="RefSeq" id="WP_076600748.1">
    <property type="nucleotide sequence ID" value="NZ_FTMD01000002.1"/>
</dbReference>
<feature type="binding site" evidence="2">
    <location>
        <position position="68"/>
    </location>
    <ligand>
        <name>substrate</name>
    </ligand>
</feature>
<feature type="active site" description="Proton donor/acceptor" evidence="1">
    <location>
        <position position="92"/>
    </location>
</feature>